<accession>A0AAD5DBQ5</accession>
<organism evidence="3 4">
    <name type="scientific">Ambrosia artemisiifolia</name>
    <name type="common">Common ragweed</name>
    <dbReference type="NCBI Taxonomy" id="4212"/>
    <lineage>
        <taxon>Eukaryota</taxon>
        <taxon>Viridiplantae</taxon>
        <taxon>Streptophyta</taxon>
        <taxon>Embryophyta</taxon>
        <taxon>Tracheophyta</taxon>
        <taxon>Spermatophyta</taxon>
        <taxon>Magnoliopsida</taxon>
        <taxon>eudicotyledons</taxon>
        <taxon>Gunneridae</taxon>
        <taxon>Pentapetalae</taxon>
        <taxon>asterids</taxon>
        <taxon>campanulids</taxon>
        <taxon>Asterales</taxon>
        <taxon>Asteraceae</taxon>
        <taxon>Asteroideae</taxon>
        <taxon>Heliantheae alliance</taxon>
        <taxon>Heliantheae</taxon>
        <taxon>Ambrosia</taxon>
    </lineage>
</organism>
<reference evidence="3" key="1">
    <citation type="submission" date="2022-06" db="EMBL/GenBank/DDBJ databases">
        <title>Uncovering the hologenomic basis of an extraordinary plant invasion.</title>
        <authorList>
            <person name="Bieker V.C."/>
            <person name="Martin M.D."/>
            <person name="Gilbert T."/>
            <person name="Hodgins K."/>
            <person name="Battlay P."/>
            <person name="Petersen B."/>
            <person name="Wilson J."/>
        </authorList>
    </citation>
    <scope>NUCLEOTIDE SEQUENCE</scope>
    <source>
        <strain evidence="3">AA19_3_7</strain>
        <tissue evidence="3">Leaf</tissue>
    </source>
</reference>
<keyword evidence="2" id="KW-0732">Signal</keyword>
<evidence type="ECO:0000256" key="1">
    <source>
        <dbReference type="SAM" id="MobiDB-lite"/>
    </source>
</evidence>
<evidence type="ECO:0000256" key="2">
    <source>
        <dbReference type="SAM" id="SignalP"/>
    </source>
</evidence>
<proteinExistence type="predicted"/>
<name>A0AAD5DBQ5_AMBAR</name>
<feature type="chain" id="PRO_5041924249" evidence="2">
    <location>
        <begin position="23"/>
        <end position="126"/>
    </location>
</feature>
<dbReference type="AlphaFoldDB" id="A0AAD5DBQ5"/>
<feature type="compositionally biased region" description="Basic and acidic residues" evidence="1">
    <location>
        <begin position="67"/>
        <end position="76"/>
    </location>
</feature>
<feature type="non-terminal residue" evidence="3">
    <location>
        <position position="1"/>
    </location>
</feature>
<evidence type="ECO:0000313" key="4">
    <source>
        <dbReference type="Proteomes" id="UP001206925"/>
    </source>
</evidence>
<dbReference type="PANTHER" id="PTHR33386:SF13">
    <property type="entry name" value="EXPRESSED PROTEIN"/>
    <property type="match status" value="1"/>
</dbReference>
<feature type="region of interest" description="Disordered" evidence="1">
    <location>
        <begin position="67"/>
        <end position="86"/>
    </location>
</feature>
<dbReference type="Proteomes" id="UP001206925">
    <property type="component" value="Unassembled WGS sequence"/>
</dbReference>
<feature type="signal peptide" evidence="2">
    <location>
        <begin position="1"/>
        <end position="22"/>
    </location>
</feature>
<protein>
    <submittedName>
        <fullName evidence="3">Uncharacterized protein</fullName>
    </submittedName>
</protein>
<dbReference type="EMBL" id="JAMZMK010000012">
    <property type="protein sequence ID" value="KAI7758258.1"/>
    <property type="molecule type" value="Genomic_DNA"/>
</dbReference>
<gene>
    <name evidence="3" type="ORF">M8C21_003604</name>
</gene>
<comment type="caution">
    <text evidence="3">The sequence shown here is derived from an EMBL/GenBank/DDBJ whole genome shotgun (WGS) entry which is preliminary data.</text>
</comment>
<keyword evidence="4" id="KW-1185">Reference proteome</keyword>
<dbReference type="PANTHER" id="PTHR33386">
    <property type="entry name" value="OS02G0740600 PROTEIN"/>
    <property type="match status" value="1"/>
</dbReference>
<evidence type="ECO:0000313" key="3">
    <source>
        <dbReference type="EMBL" id="KAI7758258.1"/>
    </source>
</evidence>
<sequence length="126" mass="13655">SLLPFTVSLSTSLSLSLSLSLSFPLSLNGPSSPSVKDCSCLRLEIGHNMGSKTDTWSDQWGTGVFDNEEKGYEKQNNKSNNNKKMEQVKAVASTGLVKAKSAAVVGASKVKKVYKDSIHCRMHMDD</sequence>